<name>A0A090LQ37_STRRB</name>
<evidence type="ECO:0000256" key="2">
    <source>
        <dbReference type="ARBA" id="ARBA00022490"/>
    </source>
</evidence>
<comment type="similarity">
    <text evidence="8">Belongs to the nanos family.</text>
</comment>
<dbReference type="PANTHER" id="PTHR12887">
    <property type="entry name" value="NANOS PROTEIN"/>
    <property type="match status" value="1"/>
</dbReference>
<evidence type="ECO:0000256" key="1">
    <source>
        <dbReference type="ARBA" id="ARBA00004496"/>
    </source>
</evidence>
<reference evidence="10 11" key="1">
    <citation type="submission" date="2014-09" db="EMBL/GenBank/DDBJ databases">
        <authorList>
            <person name="Martin A.A."/>
        </authorList>
    </citation>
    <scope>NUCLEOTIDE SEQUENCE</scope>
    <source>
        <strain evidence="11">ED321</strain>
        <strain evidence="10">ED321 Heterogonic</strain>
    </source>
</reference>
<evidence type="ECO:0000256" key="6">
    <source>
        <dbReference type="ARBA" id="ARBA00022845"/>
    </source>
</evidence>
<keyword evidence="5" id="KW-0862">Zinc</keyword>
<sequence>MCFTKRLSKFGIGITGKLNHDPVAIKHYNDHYSPLDCEICFSVEIYTEKLEIATRKFNSFNRDQLLECPELKTPNLYDLPLEELLNIAGKMPWDQDLKVNRFAEFFYQEYQNHKKTKMQFCTFCYNNARKEIEKTGGKIDSYSNDCPWKGHSVKNSKGIVTCSYLRSLSCANCGATGDNAHTKKHCPHPTLVMKN</sequence>
<keyword evidence="7 8" id="KW-0694">RNA-binding</keyword>
<dbReference type="InterPro" id="IPR024161">
    <property type="entry name" value="Znf_nanos-typ"/>
</dbReference>
<gene>
    <name evidence="10 12 13" type="ORF">SRAE_2000489700</name>
</gene>
<proteinExistence type="inferred from homology"/>
<evidence type="ECO:0000313" key="11">
    <source>
        <dbReference type="Proteomes" id="UP000035682"/>
    </source>
</evidence>
<evidence type="ECO:0000313" key="10">
    <source>
        <dbReference type="EMBL" id="CEF70264.1"/>
    </source>
</evidence>
<evidence type="ECO:0000256" key="3">
    <source>
        <dbReference type="ARBA" id="ARBA00022723"/>
    </source>
</evidence>
<dbReference type="OrthoDB" id="5870823at2759"/>
<dbReference type="Proteomes" id="UP000035682">
    <property type="component" value="Unplaced"/>
</dbReference>
<dbReference type="GO" id="GO:0006417">
    <property type="term" value="P:regulation of translation"/>
    <property type="evidence" value="ECO:0007669"/>
    <property type="project" value="UniProtKB-UniRule"/>
</dbReference>
<dbReference type="WBParaSite" id="SRAE_2000489700.1">
    <property type="protein sequence ID" value="SRAE_2000489700.1"/>
    <property type="gene ID" value="WBGene00265144"/>
</dbReference>
<keyword evidence="4 8" id="KW-0863">Zinc-finger</keyword>
<dbReference type="RefSeq" id="XP_024509463.1">
    <property type="nucleotide sequence ID" value="XM_024643836.1"/>
</dbReference>
<keyword evidence="3" id="KW-0479">Metal-binding</keyword>
<evidence type="ECO:0000256" key="8">
    <source>
        <dbReference type="PROSITE-ProRule" id="PRU00855"/>
    </source>
</evidence>
<dbReference type="STRING" id="34506.A0A090LQ37"/>
<protein>
    <submittedName>
        <fullName evidence="10 12">Zinc finger, nanos-type domain-containing protein</fullName>
    </submittedName>
</protein>
<dbReference type="AlphaFoldDB" id="A0A090LQ37"/>
<dbReference type="InterPro" id="IPR038129">
    <property type="entry name" value="Nanos_sf"/>
</dbReference>
<evidence type="ECO:0000313" key="13">
    <source>
        <dbReference type="WormBase" id="SRAE_2000489700"/>
    </source>
</evidence>
<evidence type="ECO:0000256" key="4">
    <source>
        <dbReference type="ARBA" id="ARBA00022771"/>
    </source>
</evidence>
<dbReference type="GO" id="GO:0005737">
    <property type="term" value="C:cytoplasm"/>
    <property type="evidence" value="ECO:0007669"/>
    <property type="project" value="UniProtKB-SubCell"/>
</dbReference>
<evidence type="ECO:0000256" key="5">
    <source>
        <dbReference type="ARBA" id="ARBA00022833"/>
    </source>
</evidence>
<evidence type="ECO:0000313" key="12">
    <source>
        <dbReference type="WBParaSite" id="SRAE_2000489700.1"/>
    </source>
</evidence>
<dbReference type="GeneID" id="36382637"/>
<keyword evidence="2" id="KW-0963">Cytoplasm</keyword>
<evidence type="ECO:0000259" key="9">
    <source>
        <dbReference type="PROSITE" id="PS51522"/>
    </source>
</evidence>
<dbReference type="GO" id="GO:0003723">
    <property type="term" value="F:RNA binding"/>
    <property type="evidence" value="ECO:0007669"/>
    <property type="project" value="UniProtKB-UniRule"/>
</dbReference>
<keyword evidence="6 8" id="KW-0810">Translation regulation</keyword>
<accession>A0A090LQ37</accession>
<organism evidence="10">
    <name type="scientific">Strongyloides ratti</name>
    <name type="common">Parasitic roundworm</name>
    <dbReference type="NCBI Taxonomy" id="34506"/>
    <lineage>
        <taxon>Eukaryota</taxon>
        <taxon>Metazoa</taxon>
        <taxon>Ecdysozoa</taxon>
        <taxon>Nematoda</taxon>
        <taxon>Chromadorea</taxon>
        <taxon>Rhabditida</taxon>
        <taxon>Tylenchina</taxon>
        <taxon>Panagrolaimomorpha</taxon>
        <taxon>Strongyloidoidea</taxon>
        <taxon>Strongyloididae</taxon>
        <taxon>Strongyloides</taxon>
    </lineage>
</organism>
<dbReference type="PROSITE" id="PS51522">
    <property type="entry name" value="ZF_NANOS"/>
    <property type="match status" value="1"/>
</dbReference>
<keyword evidence="11" id="KW-1185">Reference proteome</keyword>
<comment type="subcellular location">
    <subcellularLocation>
        <location evidence="1">Cytoplasm</location>
    </subcellularLocation>
</comment>
<dbReference type="WormBase" id="SRAE_2000489700">
    <property type="protein sequence ID" value="SRP01682"/>
    <property type="gene ID" value="WBGene00265144"/>
</dbReference>
<dbReference type="InterPro" id="IPR008705">
    <property type="entry name" value="Nanos/Xcar2"/>
</dbReference>
<dbReference type="Pfam" id="PF05741">
    <property type="entry name" value="zf-nanos"/>
    <property type="match status" value="1"/>
</dbReference>
<evidence type="ECO:0000256" key="7">
    <source>
        <dbReference type="ARBA" id="ARBA00022884"/>
    </source>
</evidence>
<dbReference type="CTD" id="36382637"/>
<dbReference type="EMBL" id="LN609529">
    <property type="protein sequence ID" value="CEF70264.1"/>
    <property type="molecule type" value="Genomic_DNA"/>
</dbReference>
<dbReference type="Gene3D" id="4.10.60.30">
    <property type="entry name" value="Nanos, RNA-binding domain"/>
    <property type="match status" value="1"/>
</dbReference>
<dbReference type="GO" id="GO:0008270">
    <property type="term" value="F:zinc ion binding"/>
    <property type="evidence" value="ECO:0007669"/>
    <property type="project" value="UniProtKB-KW"/>
</dbReference>
<reference evidence="12" key="2">
    <citation type="submission" date="2020-12" db="UniProtKB">
        <authorList>
            <consortium name="WormBaseParasite"/>
        </authorList>
    </citation>
    <scope>IDENTIFICATION</scope>
</reference>
<feature type="domain" description="Nanos-type" evidence="9">
    <location>
        <begin position="120"/>
        <end position="188"/>
    </location>
</feature>